<evidence type="ECO:0000313" key="2">
    <source>
        <dbReference type="EMBL" id="GMH00546.1"/>
    </source>
</evidence>
<proteinExistence type="predicted"/>
<name>A0AAD3RY87_NEPGR</name>
<evidence type="ECO:0000313" key="3">
    <source>
        <dbReference type="Proteomes" id="UP001279734"/>
    </source>
</evidence>
<dbReference type="Proteomes" id="UP001279734">
    <property type="component" value="Unassembled WGS sequence"/>
</dbReference>
<organism evidence="2 3">
    <name type="scientific">Nepenthes gracilis</name>
    <name type="common">Slender pitcher plant</name>
    <dbReference type="NCBI Taxonomy" id="150966"/>
    <lineage>
        <taxon>Eukaryota</taxon>
        <taxon>Viridiplantae</taxon>
        <taxon>Streptophyta</taxon>
        <taxon>Embryophyta</taxon>
        <taxon>Tracheophyta</taxon>
        <taxon>Spermatophyta</taxon>
        <taxon>Magnoliopsida</taxon>
        <taxon>eudicotyledons</taxon>
        <taxon>Gunneridae</taxon>
        <taxon>Pentapetalae</taxon>
        <taxon>Caryophyllales</taxon>
        <taxon>Nepenthaceae</taxon>
        <taxon>Nepenthes</taxon>
    </lineage>
</organism>
<protein>
    <recommendedName>
        <fullName evidence="1">Protein DA1-like domain-containing protein</fullName>
    </recommendedName>
</protein>
<evidence type="ECO:0000259" key="1">
    <source>
        <dbReference type="Pfam" id="PF12315"/>
    </source>
</evidence>
<reference evidence="2" key="1">
    <citation type="submission" date="2023-05" db="EMBL/GenBank/DDBJ databases">
        <title>Nepenthes gracilis genome sequencing.</title>
        <authorList>
            <person name="Fukushima K."/>
        </authorList>
    </citation>
    <scope>NUCLEOTIDE SEQUENCE</scope>
    <source>
        <strain evidence="2">SING2019-196</strain>
    </source>
</reference>
<dbReference type="GO" id="GO:0043130">
    <property type="term" value="F:ubiquitin binding"/>
    <property type="evidence" value="ECO:0007669"/>
    <property type="project" value="TreeGrafter"/>
</dbReference>
<dbReference type="InterPro" id="IPR045218">
    <property type="entry name" value="DA1-like"/>
</dbReference>
<dbReference type="PANTHER" id="PTHR24209">
    <property type="entry name" value="PROTEIN DA1-RELATED 2"/>
    <property type="match status" value="1"/>
</dbReference>
<dbReference type="InterPro" id="IPR022087">
    <property type="entry name" value="DA1-like_dom"/>
</dbReference>
<sequence length="226" mass="25068">MNANRFSLDIREFNEGLHMKIDQQIPLLLVEREALNEAMDGENNSHHHLPETRGLCLSEDQTVSTILRPKIGVGNQIIDLITEPYRLIRRCEVTARLILFGLLIGSSLAHVMMNAWRHLTGYPNLSPEIKSNGLVAYGDGFRRGTEAARQGIVPLQIKAGALLLFAAAIKSLVVIGPNACVTETLIHNYEVTPDEHTTPLQGLLAWTSTHYQRDCLNVACTIDPGR</sequence>
<keyword evidence="3" id="KW-1185">Reference proteome</keyword>
<accession>A0AAD3RY87</accession>
<dbReference type="AlphaFoldDB" id="A0AAD3RY87"/>
<dbReference type="PANTHER" id="PTHR24209:SF25">
    <property type="entry name" value="PROTEIN DA1-RELATED 1"/>
    <property type="match status" value="1"/>
</dbReference>
<dbReference type="Pfam" id="PF12315">
    <property type="entry name" value="DA1-like"/>
    <property type="match status" value="1"/>
</dbReference>
<dbReference type="EMBL" id="BSYO01000002">
    <property type="protein sequence ID" value="GMH00546.1"/>
    <property type="molecule type" value="Genomic_DNA"/>
</dbReference>
<comment type="caution">
    <text evidence="2">The sequence shown here is derived from an EMBL/GenBank/DDBJ whole genome shotgun (WGS) entry which is preliminary data.</text>
</comment>
<gene>
    <name evidence="2" type="ORF">Nepgr_002385</name>
</gene>
<feature type="domain" description="Protein DA1-like" evidence="1">
    <location>
        <begin position="16"/>
        <end position="130"/>
    </location>
</feature>